<name>A7IX62_PBCVN</name>
<dbReference type="Proteomes" id="UP000202419">
    <property type="component" value="Segment"/>
</dbReference>
<feature type="transmembrane region" description="Helical" evidence="1">
    <location>
        <begin position="6"/>
        <end position="24"/>
    </location>
</feature>
<sequence length="68" mass="7582">MIKELSYMLCFSLTSGIVGMFIFNDISSMMAFLKSFSLGLLMYILLSVSGVLTHYANESCGHAKYEIL</sequence>
<keyword evidence="1" id="KW-0472">Membrane</keyword>
<proteinExistence type="predicted"/>
<dbReference type="EMBL" id="DQ491002">
    <property type="protein sequence ID" value="ABT14936.1"/>
    <property type="molecule type" value="Genomic_DNA"/>
</dbReference>
<organismHost>
    <name type="scientific">Chlorella</name>
    <dbReference type="NCBI Taxonomy" id="3071"/>
</organismHost>
<gene>
    <name evidence="2" type="primary">B537R</name>
    <name evidence="2" type="ORF">NY2A_B537R</name>
</gene>
<reference evidence="2 3" key="1">
    <citation type="journal article" date="2007" name="Virology">
        <title>Sequence and annotation of the 369-kb NY-2A and the 345-kb AR158 viruses that infect Chlorella NC64A.</title>
        <authorList>
            <person name="Fitzgerald L.A."/>
            <person name="Graves M.V."/>
            <person name="Li X."/>
            <person name="Feldblyum T."/>
            <person name="Nierman W.C."/>
            <person name="Van Etten J.L."/>
        </authorList>
    </citation>
    <scope>NUCLEOTIDE SEQUENCE [LARGE SCALE GENOMIC DNA]</scope>
    <source>
        <strain evidence="2 3">NY-2A</strain>
    </source>
</reference>
<dbReference type="GeneID" id="5658840"/>
<accession>A7IX62</accession>
<evidence type="ECO:0000256" key="1">
    <source>
        <dbReference type="SAM" id="Phobius"/>
    </source>
</evidence>
<keyword evidence="1" id="KW-1133">Transmembrane helix</keyword>
<organism evidence="2 3">
    <name type="scientific">Paramecium bursaria Chlorella virus NY2A</name>
    <name type="common">PBCV-NY2A</name>
    <dbReference type="NCBI Taxonomy" id="46021"/>
    <lineage>
        <taxon>Viruses</taxon>
        <taxon>Varidnaviria</taxon>
        <taxon>Bamfordvirae</taxon>
        <taxon>Nucleocytoviricota</taxon>
        <taxon>Megaviricetes</taxon>
        <taxon>Algavirales</taxon>
        <taxon>Phycodnaviridae</taxon>
        <taxon>Chlorovirus</taxon>
        <taxon>Chlorovirus americanus</taxon>
    </lineage>
</organism>
<feature type="transmembrane region" description="Helical" evidence="1">
    <location>
        <begin position="36"/>
        <end position="56"/>
    </location>
</feature>
<keyword evidence="1" id="KW-0812">Transmembrane</keyword>
<protein>
    <submittedName>
        <fullName evidence="2">Uncharacterized protein B537R</fullName>
    </submittedName>
</protein>
<dbReference type="OrthoDB" id="39809at10239"/>
<keyword evidence="3" id="KW-1185">Reference proteome</keyword>
<dbReference type="KEGG" id="vg:5658840"/>
<dbReference type="RefSeq" id="YP_001497733.1">
    <property type="nucleotide sequence ID" value="NC_009898.1"/>
</dbReference>
<evidence type="ECO:0000313" key="3">
    <source>
        <dbReference type="Proteomes" id="UP000202419"/>
    </source>
</evidence>
<evidence type="ECO:0000313" key="2">
    <source>
        <dbReference type="EMBL" id="ABT14936.1"/>
    </source>
</evidence>